<feature type="non-terminal residue" evidence="1">
    <location>
        <position position="50"/>
    </location>
</feature>
<dbReference type="AlphaFoldDB" id="A0A0C9YY22"/>
<dbReference type="Proteomes" id="UP000054018">
    <property type="component" value="Unassembled WGS sequence"/>
</dbReference>
<gene>
    <name evidence="1" type="ORF">PISMIDRAFT_683827</name>
</gene>
<reference evidence="2" key="2">
    <citation type="submission" date="2015-01" db="EMBL/GenBank/DDBJ databases">
        <title>Evolutionary Origins and Diversification of the Mycorrhizal Mutualists.</title>
        <authorList>
            <consortium name="DOE Joint Genome Institute"/>
            <consortium name="Mycorrhizal Genomics Consortium"/>
            <person name="Kohler A."/>
            <person name="Kuo A."/>
            <person name="Nagy L.G."/>
            <person name="Floudas D."/>
            <person name="Copeland A."/>
            <person name="Barry K.W."/>
            <person name="Cichocki N."/>
            <person name="Veneault-Fourrey C."/>
            <person name="LaButti K."/>
            <person name="Lindquist E.A."/>
            <person name="Lipzen A."/>
            <person name="Lundell T."/>
            <person name="Morin E."/>
            <person name="Murat C."/>
            <person name="Riley R."/>
            <person name="Ohm R."/>
            <person name="Sun H."/>
            <person name="Tunlid A."/>
            <person name="Henrissat B."/>
            <person name="Grigoriev I.V."/>
            <person name="Hibbett D.S."/>
            <person name="Martin F."/>
        </authorList>
    </citation>
    <scope>NUCLEOTIDE SEQUENCE [LARGE SCALE GENOMIC DNA]</scope>
    <source>
        <strain evidence="2">441</strain>
    </source>
</reference>
<reference evidence="1 2" key="1">
    <citation type="submission" date="2014-04" db="EMBL/GenBank/DDBJ databases">
        <authorList>
            <consortium name="DOE Joint Genome Institute"/>
            <person name="Kuo A."/>
            <person name="Kohler A."/>
            <person name="Costa M.D."/>
            <person name="Nagy L.G."/>
            <person name="Floudas D."/>
            <person name="Copeland A."/>
            <person name="Barry K.W."/>
            <person name="Cichocki N."/>
            <person name="Veneault-Fourrey C."/>
            <person name="LaButti K."/>
            <person name="Lindquist E.A."/>
            <person name="Lipzen A."/>
            <person name="Lundell T."/>
            <person name="Morin E."/>
            <person name="Murat C."/>
            <person name="Sun H."/>
            <person name="Tunlid A."/>
            <person name="Henrissat B."/>
            <person name="Grigoriev I.V."/>
            <person name="Hibbett D.S."/>
            <person name="Martin F."/>
            <person name="Nordberg H.P."/>
            <person name="Cantor M.N."/>
            <person name="Hua S.X."/>
        </authorList>
    </citation>
    <scope>NUCLEOTIDE SEQUENCE [LARGE SCALE GENOMIC DNA]</scope>
    <source>
        <strain evidence="1 2">441</strain>
    </source>
</reference>
<organism evidence="1 2">
    <name type="scientific">Pisolithus microcarpus 441</name>
    <dbReference type="NCBI Taxonomy" id="765257"/>
    <lineage>
        <taxon>Eukaryota</taxon>
        <taxon>Fungi</taxon>
        <taxon>Dikarya</taxon>
        <taxon>Basidiomycota</taxon>
        <taxon>Agaricomycotina</taxon>
        <taxon>Agaricomycetes</taxon>
        <taxon>Agaricomycetidae</taxon>
        <taxon>Boletales</taxon>
        <taxon>Sclerodermatineae</taxon>
        <taxon>Pisolithaceae</taxon>
        <taxon>Pisolithus</taxon>
    </lineage>
</organism>
<evidence type="ECO:0000313" key="2">
    <source>
        <dbReference type="Proteomes" id="UP000054018"/>
    </source>
</evidence>
<name>A0A0C9YY22_9AGAM</name>
<keyword evidence="2" id="KW-1185">Reference proteome</keyword>
<proteinExistence type="predicted"/>
<dbReference type="HOGENOM" id="CLU_3129879_0_0_1"/>
<dbReference type="EMBL" id="KN833796">
    <property type="protein sequence ID" value="KIK18809.1"/>
    <property type="molecule type" value="Genomic_DNA"/>
</dbReference>
<accession>A0A0C9YY22</accession>
<protein>
    <submittedName>
        <fullName evidence="1">Uncharacterized protein</fullName>
    </submittedName>
</protein>
<sequence length="50" mass="5587">MGDGVMRSTCEPELIHTIPAVMKRMGKIPRVVCDRTTIGAIYTLEMETPH</sequence>
<evidence type="ECO:0000313" key="1">
    <source>
        <dbReference type="EMBL" id="KIK18809.1"/>
    </source>
</evidence>